<protein>
    <submittedName>
        <fullName evidence="1">Uncharacterized protein</fullName>
    </submittedName>
</protein>
<organism evidence="1 2">
    <name type="scientific">Araneus ventricosus</name>
    <name type="common">Orbweaver spider</name>
    <name type="synonym">Epeira ventricosa</name>
    <dbReference type="NCBI Taxonomy" id="182803"/>
    <lineage>
        <taxon>Eukaryota</taxon>
        <taxon>Metazoa</taxon>
        <taxon>Ecdysozoa</taxon>
        <taxon>Arthropoda</taxon>
        <taxon>Chelicerata</taxon>
        <taxon>Arachnida</taxon>
        <taxon>Araneae</taxon>
        <taxon>Araneomorphae</taxon>
        <taxon>Entelegynae</taxon>
        <taxon>Araneoidea</taxon>
        <taxon>Araneidae</taxon>
        <taxon>Araneus</taxon>
    </lineage>
</organism>
<accession>A0A4Y2IN24</accession>
<gene>
    <name evidence="1" type="ORF">AVEN_251764_1</name>
</gene>
<reference evidence="1 2" key="1">
    <citation type="journal article" date="2019" name="Sci. Rep.">
        <title>Orb-weaving spider Araneus ventricosus genome elucidates the spidroin gene catalogue.</title>
        <authorList>
            <person name="Kono N."/>
            <person name="Nakamura H."/>
            <person name="Ohtoshi R."/>
            <person name="Moran D.A.P."/>
            <person name="Shinohara A."/>
            <person name="Yoshida Y."/>
            <person name="Fujiwara M."/>
            <person name="Mori M."/>
            <person name="Tomita M."/>
            <person name="Arakawa K."/>
        </authorList>
    </citation>
    <scope>NUCLEOTIDE SEQUENCE [LARGE SCALE GENOMIC DNA]</scope>
</reference>
<feature type="non-terminal residue" evidence="1">
    <location>
        <position position="1"/>
    </location>
</feature>
<proteinExistence type="predicted"/>
<dbReference type="EMBL" id="BGPR01263843">
    <property type="protein sequence ID" value="GBM79261.1"/>
    <property type="molecule type" value="Genomic_DNA"/>
</dbReference>
<keyword evidence="2" id="KW-1185">Reference proteome</keyword>
<sequence>LTAARRIVNPGPTGDQGKTFAIKQQINQSTTEIQIYRTANRNGIKHLIQPTSITANHPSTSLAAEKMPKCIHHICRSHQETSSKQKTPNLASLPNEISGKEEVLEILKREMARPSTKIKDVQKIKNKGVAVQLERDQDVEELIQTINSKETLKSTIETKKPGKRHPRVIIYNLPDETTEDEVQEALAINADIKERVNIRFKLSGQQPGTAHWILETPSESF</sequence>
<name>A0A4Y2IN24_ARAVE</name>
<feature type="non-terminal residue" evidence="1">
    <location>
        <position position="221"/>
    </location>
</feature>
<evidence type="ECO:0000313" key="1">
    <source>
        <dbReference type="EMBL" id="GBM79261.1"/>
    </source>
</evidence>
<evidence type="ECO:0000313" key="2">
    <source>
        <dbReference type="Proteomes" id="UP000499080"/>
    </source>
</evidence>
<dbReference type="Proteomes" id="UP000499080">
    <property type="component" value="Unassembled WGS sequence"/>
</dbReference>
<dbReference type="AlphaFoldDB" id="A0A4Y2IN24"/>
<dbReference type="OrthoDB" id="10026072at2759"/>
<comment type="caution">
    <text evidence="1">The sequence shown here is derived from an EMBL/GenBank/DDBJ whole genome shotgun (WGS) entry which is preliminary data.</text>
</comment>